<dbReference type="Proteomes" id="UP001301012">
    <property type="component" value="Unassembled WGS sequence"/>
</dbReference>
<organism evidence="3 4">
    <name type="scientific">Romboutsia sedimentorum</name>
    <dbReference type="NCBI Taxonomy" id="1368474"/>
    <lineage>
        <taxon>Bacteria</taxon>
        <taxon>Bacillati</taxon>
        <taxon>Bacillota</taxon>
        <taxon>Clostridia</taxon>
        <taxon>Peptostreptococcales</taxon>
        <taxon>Peptostreptococcaceae</taxon>
        <taxon>Romboutsia</taxon>
    </lineage>
</organism>
<dbReference type="InterPro" id="IPR036721">
    <property type="entry name" value="RCK_C_sf"/>
</dbReference>
<keyword evidence="1" id="KW-0812">Transmembrane</keyword>
<gene>
    <name evidence="3" type="ORF">QOZ84_00355</name>
</gene>
<proteinExistence type="predicted"/>
<keyword evidence="1" id="KW-0472">Membrane</keyword>
<dbReference type="RefSeq" id="WP_284130975.1">
    <property type="nucleotide sequence ID" value="NZ_JASKYM010000001.1"/>
</dbReference>
<evidence type="ECO:0000259" key="2">
    <source>
        <dbReference type="PROSITE" id="PS51202"/>
    </source>
</evidence>
<feature type="domain" description="RCK C-terminal" evidence="2">
    <location>
        <begin position="139"/>
        <end position="220"/>
    </location>
</feature>
<comment type="caution">
    <text evidence="3">The sequence shown here is derived from an EMBL/GenBank/DDBJ whole genome shotgun (WGS) entry which is preliminary data.</text>
</comment>
<keyword evidence="4" id="KW-1185">Reference proteome</keyword>
<dbReference type="InterPro" id="IPR006037">
    <property type="entry name" value="RCK_C"/>
</dbReference>
<dbReference type="EMBL" id="JASKYM010000001">
    <property type="protein sequence ID" value="MDK2561983.1"/>
    <property type="molecule type" value="Genomic_DNA"/>
</dbReference>
<reference evidence="3 4" key="1">
    <citation type="submission" date="2023-05" db="EMBL/GenBank/DDBJ databases">
        <title>Rombocin, a short stable natural nisin variant, displays selective antimicrobial activity against Listeria monocytogenes and employs dual mode of action to kill target bacterial strains.</title>
        <authorList>
            <person name="Wambui J."/>
            <person name="Stephan R."/>
            <person name="Kuipers O.P."/>
        </authorList>
    </citation>
    <scope>NUCLEOTIDE SEQUENCE [LARGE SCALE GENOMIC DNA]</scope>
    <source>
        <strain evidence="3 4">RC002</strain>
    </source>
</reference>
<protein>
    <submittedName>
        <fullName evidence="3">TrkA C-terminal domain-containing protein</fullName>
    </submittedName>
</protein>
<name>A0ABT7E7D4_9FIRM</name>
<sequence length="220" mass="25228">MRTVATFIICLIIFMIVIGIFAIMFKLTGLSIEKARFQVISLLTSTGYTTKESELIAQHPTRRKLASALMIISYVSTLTFISFLVNLLSKSLINVKSIAAILIFIILAVIFLKSQLLESIENIIEHIVEESRLWRKLNSRYINFITKHKGYCICEVYLSENCDLIGSSIRDSNLLNIEIKVLSIDQGHELINFPMPDYIFRDNDKLTVYGNLHNIKHKFH</sequence>
<feature type="transmembrane region" description="Helical" evidence="1">
    <location>
        <begin position="65"/>
        <end position="85"/>
    </location>
</feature>
<dbReference type="PROSITE" id="PS51202">
    <property type="entry name" value="RCK_C"/>
    <property type="match status" value="1"/>
</dbReference>
<dbReference type="SUPFAM" id="SSF116726">
    <property type="entry name" value="TrkA C-terminal domain-like"/>
    <property type="match status" value="1"/>
</dbReference>
<keyword evidence="1" id="KW-1133">Transmembrane helix</keyword>
<evidence type="ECO:0000313" key="4">
    <source>
        <dbReference type="Proteomes" id="UP001301012"/>
    </source>
</evidence>
<feature type="transmembrane region" description="Helical" evidence="1">
    <location>
        <begin position="6"/>
        <end position="27"/>
    </location>
</feature>
<evidence type="ECO:0000313" key="3">
    <source>
        <dbReference type="EMBL" id="MDK2561983.1"/>
    </source>
</evidence>
<feature type="transmembrane region" description="Helical" evidence="1">
    <location>
        <begin position="91"/>
        <end position="112"/>
    </location>
</feature>
<dbReference type="Gene3D" id="3.30.70.1450">
    <property type="entry name" value="Regulator of K+ conductance, C-terminal domain"/>
    <property type="match status" value="1"/>
</dbReference>
<accession>A0ABT7E7D4</accession>
<evidence type="ECO:0000256" key="1">
    <source>
        <dbReference type="SAM" id="Phobius"/>
    </source>
</evidence>
<dbReference type="Pfam" id="PF02080">
    <property type="entry name" value="TrkA_C"/>
    <property type="match status" value="1"/>
</dbReference>